<accession>A0A0F9W9Q5</accession>
<evidence type="ECO:0000313" key="2">
    <source>
        <dbReference type="Proteomes" id="UP000034350"/>
    </source>
</evidence>
<dbReference type="Proteomes" id="UP000034350">
    <property type="component" value="Unassembled WGS sequence"/>
</dbReference>
<name>A0A0F9W9Q5_9MICR</name>
<dbReference type="AlphaFoldDB" id="A0A0F9W9Q5"/>
<organism evidence="1 2">
    <name type="scientific">Vairimorpha ceranae</name>
    <dbReference type="NCBI Taxonomy" id="40302"/>
    <lineage>
        <taxon>Eukaryota</taxon>
        <taxon>Fungi</taxon>
        <taxon>Fungi incertae sedis</taxon>
        <taxon>Microsporidia</taxon>
        <taxon>Nosematidae</taxon>
        <taxon>Vairimorpha</taxon>
    </lineage>
</organism>
<proteinExistence type="predicted"/>
<keyword evidence="2" id="KW-1185">Reference proteome</keyword>
<dbReference type="VEuPathDB" id="MicrosporidiaDB:AAJ76_2750002"/>
<sequence>KISMINQNNFSTQINMLSDLSSPKKVKNIPVEQGNIFPIDHLILDCTQNSIDPNYKKYDNLVFETELYKEIESYNNWESSKYDDKQDFLQEFVFESHTCCNENNYDPTDSCFTQCDIDKYADTYNNISSKYSNLNYNEVVTNEYSNVNFKNSLHNNDLTLNGTKEKINADIISDYIPTKSFSLDFSHVMPFNTLIENKKKFQALKDMFFLNVLPRSFVYLINDNITRDLKYRNIRKRIAYHCKWFESFENTNIEIIKNDAEILILSVNTKNLIFDCLEFLKEIAQLILNFRNYLNLIYYNRCDFISNLKLIVTMIDEMLLKVNFEKTKNFMRQILMNKSIYANCSGLKVEKKLLLTFRNIRKFAKKVELYGLNIKRLKRVFEVNFN</sequence>
<gene>
    <name evidence="1" type="ORF">AAJ76_2750002</name>
</gene>
<dbReference type="RefSeq" id="XP_024329462.1">
    <property type="nucleotide sequence ID" value="XM_024474911.1"/>
</dbReference>
<evidence type="ECO:0000313" key="1">
    <source>
        <dbReference type="EMBL" id="KKO73720.1"/>
    </source>
</evidence>
<feature type="non-terminal residue" evidence="1">
    <location>
        <position position="1"/>
    </location>
</feature>
<reference evidence="1 2" key="1">
    <citation type="journal article" date="2015" name="Environ. Microbiol.">
        <title>Genome analyses suggest the presence of polyploidy and recent human-driven expansions in eight global populations of the honeybee pathogen Nosema ceranae.</title>
        <authorList>
            <person name="Pelin A."/>
            <person name="Selman M."/>
            <person name="Aris-Brosou S."/>
            <person name="Farinelli L."/>
            <person name="Corradi N."/>
        </authorList>
    </citation>
    <scope>NUCLEOTIDE SEQUENCE [LARGE SCALE GENOMIC DNA]</scope>
    <source>
        <strain evidence="1 2">PA08 1199</strain>
    </source>
</reference>
<dbReference type="GeneID" id="36319840"/>
<dbReference type="EMBL" id="JPQZ01000275">
    <property type="protein sequence ID" value="KKO73720.1"/>
    <property type="molecule type" value="Genomic_DNA"/>
</dbReference>
<dbReference type="VEuPathDB" id="MicrosporidiaDB:NCER_102081"/>
<comment type="caution">
    <text evidence="1">The sequence shown here is derived from an EMBL/GenBank/DDBJ whole genome shotgun (WGS) entry which is preliminary data.</text>
</comment>
<protein>
    <submittedName>
        <fullName evidence="1">Uncharacterized protein</fullName>
    </submittedName>
</protein>